<organism evidence="2 4">
    <name type="scientific">Treponema socranskii subsp. socranskii VPI DR56BR1116 = ATCC 35536</name>
    <dbReference type="NCBI Taxonomy" id="1125725"/>
    <lineage>
        <taxon>Bacteria</taxon>
        <taxon>Pseudomonadati</taxon>
        <taxon>Spirochaetota</taxon>
        <taxon>Spirochaetia</taxon>
        <taxon>Spirochaetales</taxon>
        <taxon>Treponemataceae</taxon>
        <taxon>Treponema</taxon>
    </lineage>
</organism>
<dbReference type="STRING" id="1125725.HMPREF1325_0393"/>
<keyword evidence="5" id="KW-1185">Reference proteome</keyword>
<feature type="transmembrane region" description="Helical" evidence="1">
    <location>
        <begin position="89"/>
        <end position="114"/>
    </location>
</feature>
<keyword evidence="1" id="KW-0812">Transmembrane</keyword>
<feature type="transmembrane region" description="Helical" evidence="1">
    <location>
        <begin position="51"/>
        <end position="77"/>
    </location>
</feature>
<feature type="transmembrane region" description="Helical" evidence="1">
    <location>
        <begin position="18"/>
        <end position="39"/>
    </location>
</feature>
<reference evidence="4 5" key="1">
    <citation type="submission" date="2013-08" db="EMBL/GenBank/DDBJ databases">
        <authorList>
            <person name="Durkin A.S."/>
            <person name="Haft D.R."/>
            <person name="McCorrison J."/>
            <person name="Torralba M."/>
            <person name="Gillis M."/>
            <person name="Haft D.H."/>
            <person name="Methe B."/>
            <person name="Sutton G."/>
            <person name="Nelson K.E."/>
        </authorList>
    </citation>
    <scope>NUCLEOTIDE SEQUENCE [LARGE SCALE GENOMIC DNA]</scope>
    <source>
        <strain evidence="3 5">ATCC 35536</strain>
        <strain evidence="2 4">VPI DR56BR1116</strain>
    </source>
</reference>
<name>U2L608_TRESO</name>
<dbReference type="Proteomes" id="UP000016412">
    <property type="component" value="Unassembled WGS sequence"/>
</dbReference>
<gene>
    <name evidence="3" type="ORF">HMPREF0860_0537</name>
    <name evidence="2" type="ORF">HMPREF1325_0393</name>
</gene>
<protein>
    <submittedName>
        <fullName evidence="2">Uncharacterized protein</fullName>
    </submittedName>
</protein>
<comment type="caution">
    <text evidence="2">The sequence shown here is derived from an EMBL/GenBank/DDBJ whole genome shotgun (WGS) entry which is preliminary data.</text>
</comment>
<keyword evidence="1" id="KW-1133">Transmembrane helix</keyword>
<dbReference type="RefSeq" id="WP_021330207.1">
    <property type="nucleotide sequence ID" value="NZ_AUZJ01000029.1"/>
</dbReference>
<evidence type="ECO:0000313" key="4">
    <source>
        <dbReference type="Proteomes" id="UP000016412"/>
    </source>
</evidence>
<evidence type="ECO:0000256" key="1">
    <source>
        <dbReference type="SAM" id="Phobius"/>
    </source>
</evidence>
<dbReference type="Proteomes" id="UP000016646">
    <property type="component" value="Unassembled WGS sequence"/>
</dbReference>
<dbReference type="EMBL" id="AUZJ01000029">
    <property type="protein sequence ID" value="ERF60833.1"/>
    <property type="molecule type" value="Genomic_DNA"/>
</dbReference>
<dbReference type="EMBL" id="AVQI01000072">
    <property type="protein sequence ID" value="ERJ99795.1"/>
    <property type="molecule type" value="Genomic_DNA"/>
</dbReference>
<dbReference type="eggNOG" id="ENOG5030V4T">
    <property type="taxonomic scope" value="Bacteria"/>
</dbReference>
<sequence>MRGKEIEKDDSKPVLYRLVMRTVLFFALFLFSLLVFYAIGNYQNFLDENQYLILTAASLAAIMLFVFSVWGFAVSLVYALKKDIARRALYIVSAALMLFTAAFGFVCMFASRLIDFLADGM</sequence>
<dbReference type="PATRIC" id="fig|1125725.3.peg.1177"/>
<evidence type="ECO:0000313" key="2">
    <source>
        <dbReference type="EMBL" id="ERF60833.1"/>
    </source>
</evidence>
<accession>U2L608</accession>
<dbReference type="AlphaFoldDB" id="U2L608"/>
<dbReference type="OrthoDB" id="361505at2"/>
<evidence type="ECO:0000313" key="3">
    <source>
        <dbReference type="EMBL" id="ERJ99795.1"/>
    </source>
</evidence>
<proteinExistence type="predicted"/>
<keyword evidence="1" id="KW-0472">Membrane</keyword>
<evidence type="ECO:0000313" key="5">
    <source>
        <dbReference type="Proteomes" id="UP000016646"/>
    </source>
</evidence>